<evidence type="ECO:0000256" key="1">
    <source>
        <dbReference type="SAM" id="MobiDB-lite"/>
    </source>
</evidence>
<accession>A0A1X6NUG6</accession>
<dbReference type="Gene3D" id="1.10.510.10">
    <property type="entry name" value="Transferase(Phosphotransferase) domain 1"/>
    <property type="match status" value="1"/>
</dbReference>
<dbReference type="OrthoDB" id="190089at2759"/>
<name>A0A1X6NUG6_PORUM</name>
<dbReference type="EMBL" id="KV919074">
    <property type="protein sequence ID" value="OSX72248.1"/>
    <property type="molecule type" value="Genomic_DNA"/>
</dbReference>
<proteinExistence type="predicted"/>
<dbReference type="SUPFAM" id="SSF56112">
    <property type="entry name" value="Protein kinase-like (PK-like)"/>
    <property type="match status" value="1"/>
</dbReference>
<dbReference type="Pfam" id="PF06293">
    <property type="entry name" value="Kdo"/>
    <property type="match status" value="1"/>
</dbReference>
<protein>
    <recommendedName>
        <fullName evidence="4">Protein kinase domain-containing protein</fullName>
    </recommendedName>
</protein>
<dbReference type="Proteomes" id="UP000218209">
    <property type="component" value="Unassembled WGS sequence"/>
</dbReference>
<keyword evidence="3" id="KW-1185">Reference proteome</keyword>
<reference evidence="2 3" key="1">
    <citation type="submission" date="2017-03" db="EMBL/GenBank/DDBJ databases">
        <title>WGS assembly of Porphyra umbilicalis.</title>
        <authorList>
            <person name="Brawley S.H."/>
            <person name="Blouin N.A."/>
            <person name="Ficko-Blean E."/>
            <person name="Wheeler G.L."/>
            <person name="Lohr M."/>
            <person name="Goodson H.V."/>
            <person name="Jenkins J.W."/>
            <person name="Blaby-Haas C.E."/>
            <person name="Helliwell K.E."/>
            <person name="Chan C."/>
            <person name="Marriage T."/>
            <person name="Bhattacharya D."/>
            <person name="Klein A.S."/>
            <person name="Badis Y."/>
            <person name="Brodie J."/>
            <person name="Cao Y."/>
            <person name="Collen J."/>
            <person name="Dittami S.M."/>
            <person name="Gachon C.M."/>
            <person name="Green B.R."/>
            <person name="Karpowicz S."/>
            <person name="Kim J.W."/>
            <person name="Kudahl U."/>
            <person name="Lin S."/>
            <person name="Michel G."/>
            <person name="Mittag M."/>
            <person name="Olson B.J."/>
            <person name="Pangilinan J."/>
            <person name="Peng Y."/>
            <person name="Qiu H."/>
            <person name="Shu S."/>
            <person name="Singer J.T."/>
            <person name="Smith A.G."/>
            <person name="Sprecher B.N."/>
            <person name="Wagner V."/>
            <person name="Wang W."/>
            <person name="Wang Z.-Y."/>
            <person name="Yan J."/>
            <person name="Yarish C."/>
            <person name="Zoeuner-Riek S."/>
            <person name="Zhuang Y."/>
            <person name="Zou Y."/>
            <person name="Lindquist E.A."/>
            <person name="Grimwood J."/>
            <person name="Barry K."/>
            <person name="Rokhsar D.S."/>
            <person name="Schmutz J."/>
            <person name="Stiller J.W."/>
            <person name="Grossman A.R."/>
            <person name="Prochnik S.E."/>
        </authorList>
    </citation>
    <scope>NUCLEOTIDE SEQUENCE [LARGE SCALE GENOMIC DNA]</scope>
    <source>
        <strain evidence="2">4086291</strain>
    </source>
</reference>
<sequence length="715" mass="76804">MSQPQGVGRRCAHAATAATIAADAAAARNGPADDAGVAAAITVASSALPPATTDANDIAPAGAAHHHPDGCDAHAPGGAAAPPARAGAPPHVSTGVRDTEATPSNARTADAVVAGDSKLAEARERLALLDALVIDAEQTLSVLNGKVRTEEGVKLAFAADAAARTSLSFRTLMASQQSAREEVCKLQQPTQHVTSAANDTSGMIYCIAFPSLAPSEPVLSSPSRWCGPWVSTFPTHDPTRPPRIFRDLQPTAQDIESVIQGEDTSYLALSAMNVVSPDGSSLVESSSDGAIRTVQSEVMASYRPYLLDDVRVLENKTIGQLEQPVVYCKLGAAPDIAWVAKVGGGQYVLSVQEVERAHLSPWEGLQQVGIYACAAAAGLYNAGVDPDKILVPMSVCTGVGEMHGAAYMATPTFPVAITTSANLDLLSDRGAAIAHLHREMAKKQMERTLHLLLDASRTRRFKPAQSRSSARSMNADKAAWFRPSFDDAQVWLKIGGVANGLTAKRDVLMARMQRVFRKLYNSPASCVVCFPICFTTGICLPRTENGVLSALLFPNLKRDGYRCGLPADLPTARMYVLALKAAVAALHEAGVIHGDMYVSNIMWRPAPARAAVDIMLIDWDTAFIAKDGIPDGFERSWRVTPKWFLYQRPSLEMNQAVKLRLLDSFMVNTLDYFCTDDVQLWCEWLTASRDESVGALNSAFNRLQWLYVRHQGWAD</sequence>
<feature type="compositionally biased region" description="Low complexity" evidence="1">
    <location>
        <begin position="73"/>
        <end position="91"/>
    </location>
</feature>
<evidence type="ECO:0000313" key="2">
    <source>
        <dbReference type="EMBL" id="OSX72248.1"/>
    </source>
</evidence>
<evidence type="ECO:0000313" key="3">
    <source>
        <dbReference type="Proteomes" id="UP000218209"/>
    </source>
</evidence>
<feature type="region of interest" description="Disordered" evidence="1">
    <location>
        <begin position="52"/>
        <end position="108"/>
    </location>
</feature>
<evidence type="ECO:0008006" key="4">
    <source>
        <dbReference type="Google" id="ProtNLM"/>
    </source>
</evidence>
<gene>
    <name evidence="2" type="ORF">BU14_0453s0012</name>
</gene>
<dbReference type="InterPro" id="IPR011009">
    <property type="entry name" value="Kinase-like_dom_sf"/>
</dbReference>
<dbReference type="AlphaFoldDB" id="A0A1X6NUG6"/>
<organism evidence="2 3">
    <name type="scientific">Porphyra umbilicalis</name>
    <name type="common">Purple laver</name>
    <name type="synonym">Red alga</name>
    <dbReference type="NCBI Taxonomy" id="2786"/>
    <lineage>
        <taxon>Eukaryota</taxon>
        <taxon>Rhodophyta</taxon>
        <taxon>Bangiophyceae</taxon>
        <taxon>Bangiales</taxon>
        <taxon>Bangiaceae</taxon>
        <taxon>Porphyra</taxon>
    </lineage>
</organism>